<dbReference type="Pfam" id="PF07883">
    <property type="entry name" value="Cupin_2"/>
    <property type="match status" value="1"/>
</dbReference>
<keyword evidence="3" id="KW-1185">Reference proteome</keyword>
<accession>A0AA48WCL0</accession>
<dbReference type="Gene3D" id="2.60.120.10">
    <property type="entry name" value="Jelly Rolls"/>
    <property type="match status" value="1"/>
</dbReference>
<dbReference type="InterPro" id="IPR014710">
    <property type="entry name" value="RmlC-like_jellyroll"/>
</dbReference>
<dbReference type="InterPro" id="IPR011051">
    <property type="entry name" value="RmlC_Cupin_sf"/>
</dbReference>
<sequence length="128" mass="13671">MMLAMLLMAAGPAMVVVREDVVKHDEAPPHGAIGMSTVYRISDAAPAPRSMEFRKRVLHPSAAIGVHRIAHDEVYYVLAGQGEVSSDGVTERLAPGMAAYLYKGAQVGIRQVGAQALSMIVSYPNAPR</sequence>
<dbReference type="Proteomes" id="UP000662888">
    <property type="component" value="Chromosome"/>
</dbReference>
<dbReference type="SUPFAM" id="SSF51182">
    <property type="entry name" value="RmlC-like cupins"/>
    <property type="match status" value="1"/>
</dbReference>
<reference evidence="2 3" key="1">
    <citation type="submission" date="2020-11" db="EMBL/GenBank/DDBJ databases">
        <authorList>
            <person name="Sun Q."/>
        </authorList>
    </citation>
    <scope>NUCLEOTIDE SEQUENCE [LARGE SCALE GENOMIC DNA]</scope>
    <source>
        <strain evidence="2 3">P8398</strain>
    </source>
</reference>
<dbReference type="RefSeq" id="WP_206089526.1">
    <property type="nucleotide sequence ID" value="NZ_CP065053.1"/>
</dbReference>
<evidence type="ECO:0000313" key="3">
    <source>
        <dbReference type="Proteomes" id="UP000662888"/>
    </source>
</evidence>
<gene>
    <name evidence="2" type="ORF">IV454_31685</name>
</gene>
<protein>
    <submittedName>
        <fullName evidence="2">Cupin domain-containing protein</fullName>
    </submittedName>
</protein>
<organism evidence="2 3">
    <name type="scientific">Massilia antarctica</name>
    <dbReference type="NCBI Taxonomy" id="2765360"/>
    <lineage>
        <taxon>Bacteria</taxon>
        <taxon>Pseudomonadati</taxon>
        <taxon>Pseudomonadota</taxon>
        <taxon>Betaproteobacteria</taxon>
        <taxon>Burkholderiales</taxon>
        <taxon>Oxalobacteraceae</taxon>
        <taxon>Telluria group</taxon>
        <taxon>Massilia</taxon>
    </lineage>
</organism>
<dbReference type="EMBL" id="CP065053">
    <property type="protein sequence ID" value="QPI49913.1"/>
    <property type="molecule type" value="Genomic_DNA"/>
</dbReference>
<feature type="domain" description="Cupin type-2" evidence="1">
    <location>
        <begin position="58"/>
        <end position="121"/>
    </location>
</feature>
<name>A0AA48WCL0_9BURK</name>
<proteinExistence type="predicted"/>
<evidence type="ECO:0000259" key="1">
    <source>
        <dbReference type="Pfam" id="PF07883"/>
    </source>
</evidence>
<evidence type="ECO:0000313" key="2">
    <source>
        <dbReference type="EMBL" id="QPI49913.1"/>
    </source>
</evidence>
<dbReference type="InterPro" id="IPR013096">
    <property type="entry name" value="Cupin_2"/>
</dbReference>